<dbReference type="OrthoDB" id="3769987at2759"/>
<name>A0A6A6XIM8_9PLEO</name>
<feature type="compositionally biased region" description="Basic and acidic residues" evidence="1">
    <location>
        <begin position="222"/>
        <end position="239"/>
    </location>
</feature>
<accession>A0A6A6XIM8</accession>
<feature type="compositionally biased region" description="Basic and acidic residues" evidence="1">
    <location>
        <begin position="308"/>
        <end position="325"/>
    </location>
</feature>
<gene>
    <name evidence="2" type="ORF">K505DRAFT_373588</name>
</gene>
<dbReference type="Proteomes" id="UP000799757">
    <property type="component" value="Unassembled WGS sequence"/>
</dbReference>
<evidence type="ECO:0000313" key="3">
    <source>
        <dbReference type="Proteomes" id="UP000799757"/>
    </source>
</evidence>
<protein>
    <submittedName>
        <fullName evidence="2">Uncharacterized protein</fullName>
    </submittedName>
</protein>
<evidence type="ECO:0000256" key="1">
    <source>
        <dbReference type="SAM" id="MobiDB-lite"/>
    </source>
</evidence>
<feature type="region of interest" description="Disordered" evidence="1">
    <location>
        <begin position="222"/>
        <end position="268"/>
    </location>
</feature>
<evidence type="ECO:0000313" key="2">
    <source>
        <dbReference type="EMBL" id="KAF2795943.1"/>
    </source>
</evidence>
<dbReference type="AlphaFoldDB" id="A0A6A6XIM8"/>
<feature type="region of interest" description="Disordered" evidence="1">
    <location>
        <begin position="283"/>
        <end position="328"/>
    </location>
</feature>
<reference evidence="2" key="1">
    <citation type="journal article" date="2020" name="Stud. Mycol.">
        <title>101 Dothideomycetes genomes: a test case for predicting lifestyles and emergence of pathogens.</title>
        <authorList>
            <person name="Haridas S."/>
            <person name="Albert R."/>
            <person name="Binder M."/>
            <person name="Bloem J."/>
            <person name="Labutti K."/>
            <person name="Salamov A."/>
            <person name="Andreopoulos B."/>
            <person name="Baker S."/>
            <person name="Barry K."/>
            <person name="Bills G."/>
            <person name="Bluhm B."/>
            <person name="Cannon C."/>
            <person name="Castanera R."/>
            <person name="Culley D."/>
            <person name="Daum C."/>
            <person name="Ezra D."/>
            <person name="Gonzalez J."/>
            <person name="Henrissat B."/>
            <person name="Kuo A."/>
            <person name="Liang C."/>
            <person name="Lipzen A."/>
            <person name="Lutzoni F."/>
            <person name="Magnuson J."/>
            <person name="Mondo S."/>
            <person name="Nolan M."/>
            <person name="Ohm R."/>
            <person name="Pangilinan J."/>
            <person name="Park H.-J."/>
            <person name="Ramirez L."/>
            <person name="Alfaro M."/>
            <person name="Sun H."/>
            <person name="Tritt A."/>
            <person name="Yoshinaga Y."/>
            <person name="Zwiers L.-H."/>
            <person name="Turgeon B."/>
            <person name="Goodwin S."/>
            <person name="Spatafora J."/>
            <person name="Crous P."/>
            <person name="Grigoriev I."/>
        </authorList>
    </citation>
    <scope>NUCLEOTIDE SEQUENCE</scope>
    <source>
        <strain evidence="2">CBS 109.77</strain>
    </source>
</reference>
<sequence length="620" mass="70571">MREALVSVCNIDTVTRDLIFDINLNVANPCRRSIRYALGFRDFTPNGSTNPKYFLPDIRELSEAIHTLAIERLPIRSGAKLRQAWKKGELLHTEIKGLLKKHGEKIWGIPMDQRRLVSNRNAPLLVKGEGDGCYPTDLFYGVEAHRAYIELQLEHLAYAKAFSRWRCKFKLKGKRATARSNIAPSGSKKVSIKACPSLIVAFSLPHEYLLMLSLDPKKRKHHVEDDYTHGPTRRVKDFDPSTPQGLRWNSPIVIDDSEEEDNKAEECDVEDHICYAPYTHSWTRRRENGGGSDGQDDEHAHQASSKRSKTEESDRKGKGRAKEIRYTSNTTLAAQHPYDEIRNNINARKEITVSHPTEDILGDQGANIVETNQDQPSNEILDPEVDRDHQNAAIVRENPLTLGLNQDDLVAPVGDELIDSPETNQHTTESKINLDNVRRDLHVILLGELRDTAGIYSTPQDSDKMWTMSQEINLHLKLLWTADRDKNLLAMGRERYKMVDKVLNEWLVRRDITRRLGSAAGVHTSQGLLPRLTGKEWAEKLGGVREFRDMDLLLATYRQQLLSRSGSGITKTDFADCLADAFVSMMQYSLGIEDFKTFYLDDILTFNRKLFAWTLSFAPN</sequence>
<dbReference type="EMBL" id="MU001844">
    <property type="protein sequence ID" value="KAF2795943.1"/>
    <property type="molecule type" value="Genomic_DNA"/>
</dbReference>
<organism evidence="2 3">
    <name type="scientific">Melanomma pulvis-pyrius CBS 109.77</name>
    <dbReference type="NCBI Taxonomy" id="1314802"/>
    <lineage>
        <taxon>Eukaryota</taxon>
        <taxon>Fungi</taxon>
        <taxon>Dikarya</taxon>
        <taxon>Ascomycota</taxon>
        <taxon>Pezizomycotina</taxon>
        <taxon>Dothideomycetes</taxon>
        <taxon>Pleosporomycetidae</taxon>
        <taxon>Pleosporales</taxon>
        <taxon>Melanommataceae</taxon>
        <taxon>Melanomma</taxon>
    </lineage>
</organism>
<keyword evidence="3" id="KW-1185">Reference proteome</keyword>
<proteinExistence type="predicted"/>